<organism evidence="1 2">
    <name type="scientific">Cotesia typhae</name>
    <dbReference type="NCBI Taxonomy" id="2053667"/>
    <lineage>
        <taxon>Eukaryota</taxon>
        <taxon>Metazoa</taxon>
        <taxon>Ecdysozoa</taxon>
        <taxon>Arthropoda</taxon>
        <taxon>Hexapoda</taxon>
        <taxon>Insecta</taxon>
        <taxon>Pterygota</taxon>
        <taxon>Neoptera</taxon>
        <taxon>Endopterygota</taxon>
        <taxon>Hymenoptera</taxon>
        <taxon>Apocrita</taxon>
        <taxon>Ichneumonoidea</taxon>
        <taxon>Braconidae</taxon>
        <taxon>Microgastrinae</taxon>
        <taxon>Cotesia</taxon>
    </lineage>
</organism>
<keyword evidence="2" id="KW-1185">Reference proteome</keyword>
<reference evidence="1" key="2">
    <citation type="submission" date="2021-04" db="EMBL/GenBank/DDBJ databases">
        <title>Genome-wide patterns of bracovirus chromosomal integration into multiple host tissues during parasitism.</title>
        <authorList>
            <person name="Chebbi M.A.C."/>
        </authorList>
    </citation>
    <scope>NUCLEOTIDE SEQUENCE</scope>
    <source>
        <tissue evidence="1">Whole body</tissue>
    </source>
</reference>
<dbReference type="AlphaFoldDB" id="A0A8J5R1P1"/>
<dbReference type="Proteomes" id="UP000729913">
    <property type="component" value="Unassembled WGS sequence"/>
</dbReference>
<evidence type="ECO:0000313" key="2">
    <source>
        <dbReference type="Proteomes" id="UP000729913"/>
    </source>
</evidence>
<evidence type="ECO:0000313" key="1">
    <source>
        <dbReference type="EMBL" id="KAG8040542.1"/>
    </source>
</evidence>
<accession>A0A8J5R1P1</accession>
<comment type="caution">
    <text evidence="1">The sequence shown here is derived from an EMBL/GenBank/DDBJ whole genome shotgun (WGS) entry which is preliminary data.</text>
</comment>
<sequence>MKNKEALLKYQQDKLVKVQSPRHENKQNDKIVKSSTIIKSFRQKDNAFINKRKHLLELKNQNSMKYHSKINNDNKSTSFKSDHHKSTLMKSTILWDEKCRKEETLENQKPLLYIKDIPKLSRHNWRNQESFT</sequence>
<dbReference type="OrthoDB" id="2152435at2759"/>
<dbReference type="EMBL" id="JAAOIC020000020">
    <property type="protein sequence ID" value="KAG8040542.1"/>
    <property type="molecule type" value="Genomic_DNA"/>
</dbReference>
<proteinExistence type="predicted"/>
<gene>
    <name evidence="1" type="ORF">G9C98_002538</name>
</gene>
<protein>
    <submittedName>
        <fullName evidence="1">Uncharacterized protein</fullName>
    </submittedName>
</protein>
<reference evidence="1" key="1">
    <citation type="submission" date="2020-03" db="EMBL/GenBank/DDBJ databases">
        <authorList>
            <person name="Chebbi M.A."/>
            <person name="Drezen J.M."/>
        </authorList>
    </citation>
    <scope>NUCLEOTIDE SEQUENCE</scope>
    <source>
        <tissue evidence="1">Whole body</tissue>
    </source>
</reference>
<name>A0A8J5R1P1_9HYME</name>